<dbReference type="InterPro" id="IPR001202">
    <property type="entry name" value="WW_dom"/>
</dbReference>
<comment type="caution">
    <text evidence="3">The sequence shown here is derived from an EMBL/GenBank/DDBJ whole genome shotgun (WGS) entry which is preliminary data.</text>
</comment>
<dbReference type="SMART" id="SM00456">
    <property type="entry name" value="WW"/>
    <property type="match status" value="1"/>
</dbReference>
<dbReference type="Pfam" id="PF00397">
    <property type="entry name" value="WW"/>
    <property type="match status" value="1"/>
</dbReference>
<feature type="region of interest" description="Disordered" evidence="1">
    <location>
        <begin position="1"/>
        <end position="184"/>
    </location>
</feature>
<feature type="compositionally biased region" description="Low complexity" evidence="1">
    <location>
        <begin position="139"/>
        <end position="170"/>
    </location>
</feature>
<dbReference type="CDD" id="cd00201">
    <property type="entry name" value="WW"/>
    <property type="match status" value="1"/>
</dbReference>
<feature type="region of interest" description="Disordered" evidence="1">
    <location>
        <begin position="837"/>
        <end position="877"/>
    </location>
</feature>
<dbReference type="InterPro" id="IPR036020">
    <property type="entry name" value="WW_dom_sf"/>
</dbReference>
<keyword evidence="4" id="KW-1185">Reference proteome</keyword>
<feature type="region of interest" description="Disordered" evidence="1">
    <location>
        <begin position="232"/>
        <end position="275"/>
    </location>
</feature>
<feature type="compositionally biased region" description="Polar residues" evidence="1">
    <location>
        <begin position="57"/>
        <end position="107"/>
    </location>
</feature>
<gene>
    <name evidence="3" type="ORF">CROQUDRAFT_650054</name>
</gene>
<feature type="compositionally biased region" description="Low complexity" evidence="1">
    <location>
        <begin position="866"/>
        <end position="877"/>
    </location>
</feature>
<evidence type="ECO:0000256" key="1">
    <source>
        <dbReference type="SAM" id="MobiDB-lite"/>
    </source>
</evidence>
<feature type="compositionally biased region" description="Basic and acidic residues" evidence="1">
    <location>
        <begin position="349"/>
        <end position="377"/>
    </location>
</feature>
<dbReference type="SUPFAM" id="SSF51045">
    <property type="entry name" value="WW domain"/>
    <property type="match status" value="1"/>
</dbReference>
<feature type="compositionally biased region" description="Basic and acidic residues" evidence="1">
    <location>
        <begin position="494"/>
        <end position="507"/>
    </location>
</feature>
<name>A0A9P6NVX1_9BASI</name>
<dbReference type="Gene3D" id="2.20.70.10">
    <property type="match status" value="1"/>
</dbReference>
<evidence type="ECO:0000313" key="4">
    <source>
        <dbReference type="Proteomes" id="UP000886653"/>
    </source>
</evidence>
<feature type="compositionally biased region" description="Basic and acidic residues" evidence="1">
    <location>
        <begin position="679"/>
        <end position="697"/>
    </location>
</feature>
<feature type="compositionally biased region" description="Basic and acidic residues" evidence="1">
    <location>
        <begin position="325"/>
        <end position="337"/>
    </location>
</feature>
<dbReference type="EMBL" id="MU167208">
    <property type="protein sequence ID" value="KAG0152607.1"/>
    <property type="molecule type" value="Genomic_DNA"/>
</dbReference>
<feature type="compositionally biased region" description="Acidic residues" evidence="1">
    <location>
        <begin position="1"/>
        <end position="17"/>
    </location>
</feature>
<dbReference type="AlphaFoldDB" id="A0A9P6NVX1"/>
<evidence type="ECO:0000313" key="3">
    <source>
        <dbReference type="EMBL" id="KAG0152607.1"/>
    </source>
</evidence>
<feature type="compositionally biased region" description="Polar residues" evidence="1">
    <location>
        <begin position="239"/>
        <end position="255"/>
    </location>
</feature>
<sequence>MDPEDVLDFGEEDEDDRDVISLGGSDHNGEPVTNSNQNNNHHSTRTGRFNKSPGPSKLSSNKISTHQTEKYSNNDPNDLSIKSSNDTKSATTKGSNISTDRSTSYNNLPPDKPSSARFTEAAQAHASAKNESRRSITSTNATNTTNTNTANPQRLSTSSIPNKTSSSDKSVPNQLSVPLDPTHPPLPKGWLVRISSRQGKTYYVNAITRTSQWHLPTEPASDVIPATTTKTTAKETMNKEPSTVTRRTVSNGTRSTKPEEIDASPNNKLPVTTNIDSCKDLSRKSITNSNHTIVNDDELIKSSRQTNLDYDSKERLVNDRRIDDDYRTRTGGDRTFDEPLSISSSSGHFHREQPPHHESRYIESSRRSRHPLDESPHRSRLRSISPPHRRFGSPIIEDHDRDRKYRDYGSAREVIPLGPSRDYIDDRMSVAQRSESGWHGSRYDHVRSIEESLPSSRLYDTRGVPYPPREPAAYRNASALRSVHRGHLSPSPSRYDDRRDYQREFYRRHSRSPSPPPRSRTREVYPARYTDERIDHGGRDVHTGRYADDRVIYERATYSGRYSEERVRRGSIEERDSLKAPSKNTSSSHFHPELDPPTGPKRSISGTVPPPPLSADQLRNKKRGQQSPSPPPEIISPKITNTESENKNKNKSSSLASRLGPVVNSNEIGNSNKRKRVNNHKEAIIIREDEEERKSEINDNSSSCRMQTSSRSSSSSPIKIMERVDNSNLEEKGKELKVKNHNIGIRAFQQHKEDNKISLKGRANNNISKVIELPKTVDEQLRPLLAIFDKSQPSSTSLMSRIQDLSNTTIVNTPLTTNNSKINNSLASRVGSVPLIKGGSLNDRLGRSPPTGPKHITERISGHIKSSNTSSNNRFRR</sequence>
<proteinExistence type="predicted"/>
<feature type="compositionally biased region" description="Polar residues" evidence="1">
    <location>
        <begin position="264"/>
        <end position="275"/>
    </location>
</feature>
<feature type="region of interest" description="Disordered" evidence="1">
    <location>
        <begin position="478"/>
        <end position="542"/>
    </location>
</feature>
<reference evidence="3" key="1">
    <citation type="submission" date="2013-11" db="EMBL/GenBank/DDBJ databases">
        <title>Genome sequence of the fusiform rust pathogen reveals effectors for host alternation and coevolution with pine.</title>
        <authorList>
            <consortium name="DOE Joint Genome Institute"/>
            <person name="Smith K."/>
            <person name="Pendleton A."/>
            <person name="Kubisiak T."/>
            <person name="Anderson C."/>
            <person name="Salamov A."/>
            <person name="Aerts A."/>
            <person name="Riley R."/>
            <person name="Clum A."/>
            <person name="Lindquist E."/>
            <person name="Ence D."/>
            <person name="Campbell M."/>
            <person name="Kronenberg Z."/>
            <person name="Feau N."/>
            <person name="Dhillon B."/>
            <person name="Hamelin R."/>
            <person name="Burleigh J."/>
            <person name="Smith J."/>
            <person name="Yandell M."/>
            <person name="Nelson C."/>
            <person name="Grigoriev I."/>
            <person name="Davis J."/>
        </authorList>
    </citation>
    <scope>NUCLEOTIDE SEQUENCE</scope>
    <source>
        <strain evidence="3">G11</strain>
    </source>
</reference>
<dbReference type="Proteomes" id="UP000886653">
    <property type="component" value="Unassembled WGS sequence"/>
</dbReference>
<feature type="compositionally biased region" description="Basic and acidic residues" evidence="1">
    <location>
        <begin position="562"/>
        <end position="578"/>
    </location>
</feature>
<feature type="region of interest" description="Disordered" evidence="1">
    <location>
        <begin position="325"/>
        <end position="396"/>
    </location>
</feature>
<feature type="region of interest" description="Disordered" evidence="1">
    <location>
        <begin position="562"/>
        <end position="727"/>
    </location>
</feature>
<dbReference type="PROSITE" id="PS01159">
    <property type="entry name" value="WW_DOMAIN_1"/>
    <property type="match status" value="1"/>
</dbReference>
<feature type="compositionally biased region" description="Low complexity" evidence="1">
    <location>
        <begin position="701"/>
        <end position="716"/>
    </location>
</feature>
<feature type="compositionally biased region" description="Basic and acidic residues" evidence="1">
    <location>
        <begin position="520"/>
        <end position="542"/>
    </location>
</feature>
<protein>
    <recommendedName>
        <fullName evidence="2">WW domain-containing protein</fullName>
    </recommendedName>
</protein>
<dbReference type="PROSITE" id="PS50020">
    <property type="entry name" value="WW_DOMAIN_2"/>
    <property type="match status" value="1"/>
</dbReference>
<feature type="domain" description="WW" evidence="2">
    <location>
        <begin position="184"/>
        <end position="218"/>
    </location>
</feature>
<organism evidence="3 4">
    <name type="scientific">Cronartium quercuum f. sp. fusiforme G11</name>
    <dbReference type="NCBI Taxonomy" id="708437"/>
    <lineage>
        <taxon>Eukaryota</taxon>
        <taxon>Fungi</taxon>
        <taxon>Dikarya</taxon>
        <taxon>Basidiomycota</taxon>
        <taxon>Pucciniomycotina</taxon>
        <taxon>Pucciniomycetes</taxon>
        <taxon>Pucciniales</taxon>
        <taxon>Coleosporiaceae</taxon>
        <taxon>Cronartium</taxon>
    </lineage>
</organism>
<evidence type="ECO:0000259" key="2">
    <source>
        <dbReference type="PROSITE" id="PS50020"/>
    </source>
</evidence>
<dbReference type="OrthoDB" id="2501302at2759"/>
<accession>A0A9P6NVX1</accession>